<reference evidence="2" key="1">
    <citation type="journal article" date="2020" name="Syst. Appl. Microbiol.">
        <title>Clarifying the taxonomy of the causal agent of bacterial leaf spot of lettuce through a polyphasic approach reveals that Xanthomonas cynarae Trebaol et al. 2000 emend. Timilsina et al. 2019 is a later heterotypic synonym of Xanthomonas hortorum Vauterin et al. 1995.</title>
        <authorList>
            <person name="Moriniere L."/>
            <person name="Burlet A."/>
            <person name="Rosenthal E.R."/>
            <person name="Nesme X."/>
            <person name="Portier P."/>
            <person name="Bull C.T."/>
            <person name="Lavire C."/>
            <person name="Fischer-Le Saux M."/>
            <person name="Bertolla F."/>
        </authorList>
    </citation>
    <scope>NUCLEOTIDE SEQUENCE [LARGE SCALE GENOMIC DNA]</scope>
    <source>
        <strain evidence="2">CFBP2533</strain>
    </source>
</reference>
<evidence type="ECO:0000313" key="1">
    <source>
        <dbReference type="EMBL" id="NMI23504.1"/>
    </source>
</evidence>
<accession>A0AAW9ZV30</accession>
<comment type="caution">
    <text evidence="1">The sequence shown here is derived from an EMBL/GenBank/DDBJ whole genome shotgun (WGS) entry which is preliminary data.</text>
</comment>
<name>A0AAW9ZV30_9XANT</name>
<gene>
    <name evidence="1" type="ORF">E1J24_17060</name>
</gene>
<dbReference type="EMBL" id="SMDX01000024">
    <property type="protein sequence ID" value="NMI23504.1"/>
    <property type="molecule type" value="Genomic_DNA"/>
</dbReference>
<evidence type="ECO:0000313" key="2">
    <source>
        <dbReference type="Proteomes" id="UP000548771"/>
    </source>
</evidence>
<dbReference type="Proteomes" id="UP000548771">
    <property type="component" value="Unassembled WGS sequence"/>
</dbReference>
<proteinExistence type="predicted"/>
<sequence length="111" mass="12246">MRTGVGPYAAWMPHKSLQGCTCGVSHAGTRASALSDRAFRTQPADFMCAVDRSAVPYPVSGHAVNPSVEAQWRHPCRHMVPPPDTAPRLQYSRPLIEKRCIQPASRLRIPK</sequence>
<organism evidence="1 2">
    <name type="scientific">Xanthomonas hortorum pv. pelargonii</name>
    <dbReference type="NCBI Taxonomy" id="453602"/>
    <lineage>
        <taxon>Bacteria</taxon>
        <taxon>Pseudomonadati</taxon>
        <taxon>Pseudomonadota</taxon>
        <taxon>Gammaproteobacteria</taxon>
        <taxon>Lysobacterales</taxon>
        <taxon>Lysobacteraceae</taxon>
        <taxon>Xanthomonas</taxon>
    </lineage>
</organism>
<dbReference type="AlphaFoldDB" id="A0AAW9ZV30"/>
<protein>
    <submittedName>
        <fullName evidence="1">Uncharacterized protein</fullName>
    </submittedName>
</protein>